<keyword evidence="4" id="KW-1185">Reference proteome</keyword>
<organism evidence="3 4">
    <name type="scientific">Corynebacterium kalidii</name>
    <dbReference type="NCBI Taxonomy" id="2931982"/>
    <lineage>
        <taxon>Bacteria</taxon>
        <taxon>Bacillati</taxon>
        <taxon>Actinomycetota</taxon>
        <taxon>Actinomycetes</taxon>
        <taxon>Mycobacteriales</taxon>
        <taxon>Corynebacteriaceae</taxon>
        <taxon>Corynebacterium</taxon>
    </lineage>
</organism>
<dbReference type="SUPFAM" id="SSF50118">
    <property type="entry name" value="Cell growth inhibitor/plasmid maintenance toxic component"/>
    <property type="match status" value="1"/>
</dbReference>
<dbReference type="AlphaFoldDB" id="A0A9X1WKN1"/>
<evidence type="ECO:0000313" key="4">
    <source>
        <dbReference type="Proteomes" id="UP001139207"/>
    </source>
</evidence>
<dbReference type="Gene3D" id="2.30.30.110">
    <property type="match status" value="1"/>
</dbReference>
<name>A0A9X1WKN1_9CORY</name>
<evidence type="ECO:0000256" key="2">
    <source>
        <dbReference type="ARBA" id="ARBA00022649"/>
    </source>
</evidence>
<comment type="similarity">
    <text evidence="1">Belongs to the PemK/MazF family.</text>
</comment>
<dbReference type="RefSeq" id="WP_244804893.1">
    <property type="nucleotide sequence ID" value="NZ_JALIEA010000016.1"/>
</dbReference>
<dbReference type="Pfam" id="PF02452">
    <property type="entry name" value="PemK_toxin"/>
    <property type="match status" value="1"/>
</dbReference>
<dbReference type="EMBL" id="JALIEA010000016">
    <property type="protein sequence ID" value="MCJ7859090.1"/>
    <property type="molecule type" value="Genomic_DNA"/>
</dbReference>
<gene>
    <name evidence="3" type="ORF">MUN33_10265</name>
</gene>
<dbReference type="Proteomes" id="UP001139207">
    <property type="component" value="Unassembled WGS sequence"/>
</dbReference>
<dbReference type="GO" id="GO:0003677">
    <property type="term" value="F:DNA binding"/>
    <property type="evidence" value="ECO:0007669"/>
    <property type="project" value="InterPro"/>
</dbReference>
<accession>A0A9X1WKN1</accession>
<dbReference type="InterPro" id="IPR003477">
    <property type="entry name" value="PemK-like"/>
</dbReference>
<dbReference type="InterPro" id="IPR011067">
    <property type="entry name" value="Plasmid_toxin/cell-grow_inhib"/>
</dbReference>
<comment type="caution">
    <text evidence="3">The sequence shown here is derived from an EMBL/GenBank/DDBJ whole genome shotgun (WGS) entry which is preliminary data.</text>
</comment>
<protein>
    <submittedName>
        <fullName evidence="3">Type II toxin-antitoxin system PemK/MazF family toxin</fullName>
    </submittedName>
</protein>
<keyword evidence="2" id="KW-1277">Toxin-antitoxin system</keyword>
<evidence type="ECO:0000256" key="1">
    <source>
        <dbReference type="ARBA" id="ARBA00007521"/>
    </source>
</evidence>
<reference evidence="3" key="1">
    <citation type="submission" date="2022-04" db="EMBL/GenBank/DDBJ databases">
        <title>Corynebacterium kalidii LD5P10.</title>
        <authorList>
            <person name="Sun J.Q."/>
        </authorList>
    </citation>
    <scope>NUCLEOTIDE SEQUENCE</scope>
    <source>
        <strain evidence="3">LD5P10</strain>
    </source>
</reference>
<sequence length="117" mass="12539">MAILRGTVYSVDLGIPDGNGGVLPPKPWLIVSTNRRNRSLGTYLGVRITTTSKFSHLPTVVALPPGEIANGWALCDDLDVLYDEDFTGHTWGALSNTAMRAVERGLQAALGMNDSGR</sequence>
<evidence type="ECO:0000313" key="3">
    <source>
        <dbReference type="EMBL" id="MCJ7859090.1"/>
    </source>
</evidence>
<proteinExistence type="inferred from homology"/>